<dbReference type="Proteomes" id="UP000501568">
    <property type="component" value="Chromosome"/>
</dbReference>
<name>A0A6G6Y8Q7_9SPHN</name>
<dbReference type="EMBL" id="CP049109">
    <property type="protein sequence ID" value="QIG81231.1"/>
    <property type="molecule type" value="Genomic_DNA"/>
</dbReference>
<protein>
    <recommendedName>
        <fullName evidence="4">Lipoprotein</fullName>
    </recommendedName>
</protein>
<evidence type="ECO:0008006" key="4">
    <source>
        <dbReference type="Google" id="ProtNLM"/>
    </source>
</evidence>
<dbReference type="RefSeq" id="WP_165328161.1">
    <property type="nucleotide sequence ID" value="NZ_CP049109.1"/>
</dbReference>
<dbReference type="PROSITE" id="PS51257">
    <property type="entry name" value="PROKAR_LIPOPROTEIN"/>
    <property type="match status" value="1"/>
</dbReference>
<keyword evidence="3" id="KW-1185">Reference proteome</keyword>
<organism evidence="2 3">
    <name type="scientific">Stakelama tenebrarum</name>
    <dbReference type="NCBI Taxonomy" id="2711215"/>
    <lineage>
        <taxon>Bacteria</taxon>
        <taxon>Pseudomonadati</taxon>
        <taxon>Pseudomonadota</taxon>
        <taxon>Alphaproteobacteria</taxon>
        <taxon>Sphingomonadales</taxon>
        <taxon>Sphingomonadaceae</taxon>
        <taxon>Stakelama</taxon>
    </lineage>
</organism>
<proteinExistence type="predicted"/>
<keyword evidence="1" id="KW-1133">Transmembrane helix</keyword>
<keyword evidence="1" id="KW-0472">Membrane</keyword>
<dbReference type="AlphaFoldDB" id="A0A6G6Y8Q7"/>
<feature type="transmembrane region" description="Helical" evidence="1">
    <location>
        <begin position="83"/>
        <end position="101"/>
    </location>
</feature>
<accession>A0A6G6Y8Q7</accession>
<sequence>MATYIRQRPPRWFSTIAYVATLWGALGCLLFLLYSEVPVSTVLAETMFFDGVPGWYTAVYAAAVASTLMGGVALITRSVLARALFLASLGLLAVQFGYALIDAHMLAAQGWSAMLLPTFLVVVAGVELWFAEYARKHGWIR</sequence>
<evidence type="ECO:0000313" key="3">
    <source>
        <dbReference type="Proteomes" id="UP000501568"/>
    </source>
</evidence>
<evidence type="ECO:0000256" key="1">
    <source>
        <dbReference type="SAM" id="Phobius"/>
    </source>
</evidence>
<feature type="transmembrane region" description="Helical" evidence="1">
    <location>
        <begin position="54"/>
        <end position="76"/>
    </location>
</feature>
<gene>
    <name evidence="2" type="ORF">G5C33_16575</name>
</gene>
<feature type="transmembrane region" description="Helical" evidence="1">
    <location>
        <begin position="12"/>
        <end position="34"/>
    </location>
</feature>
<dbReference type="KEGG" id="spzr:G5C33_16575"/>
<reference evidence="2 3" key="1">
    <citation type="submission" date="2020-02" db="EMBL/GenBank/DDBJ databases">
        <authorList>
            <person name="Zheng R.K."/>
            <person name="Sun C.M."/>
        </authorList>
    </citation>
    <scope>NUCLEOTIDE SEQUENCE [LARGE SCALE GENOMIC DNA]</scope>
    <source>
        <strain evidence="3">zrk23</strain>
    </source>
</reference>
<evidence type="ECO:0000313" key="2">
    <source>
        <dbReference type="EMBL" id="QIG81231.1"/>
    </source>
</evidence>
<keyword evidence="1" id="KW-0812">Transmembrane</keyword>
<feature type="transmembrane region" description="Helical" evidence="1">
    <location>
        <begin position="113"/>
        <end position="131"/>
    </location>
</feature>